<protein>
    <submittedName>
        <fullName evidence="2">Uncharacterized protein</fullName>
    </submittedName>
</protein>
<organism evidence="2 4">
    <name type="scientific">Streptococcus suis</name>
    <dbReference type="NCBI Taxonomy" id="1307"/>
    <lineage>
        <taxon>Bacteria</taxon>
        <taxon>Bacillati</taxon>
        <taxon>Bacillota</taxon>
        <taxon>Bacilli</taxon>
        <taxon>Lactobacillales</taxon>
        <taxon>Streptococcaceae</taxon>
        <taxon>Streptococcus</taxon>
    </lineage>
</organism>
<feature type="transmembrane region" description="Helical" evidence="1">
    <location>
        <begin position="6"/>
        <end position="24"/>
    </location>
</feature>
<dbReference type="EMBL" id="FIFN01000002">
    <property type="protein sequence ID" value="CYT89377.1"/>
    <property type="molecule type" value="Genomic_DNA"/>
</dbReference>
<dbReference type="Proteomes" id="UP000072003">
    <property type="component" value="Unassembled WGS sequence"/>
</dbReference>
<evidence type="ECO:0000256" key="1">
    <source>
        <dbReference type="SAM" id="Phobius"/>
    </source>
</evidence>
<keyword evidence="1" id="KW-1133">Transmembrane helix</keyword>
<keyword evidence="1" id="KW-0812">Transmembrane</keyword>
<reference evidence="4 5" key="1">
    <citation type="submission" date="2016-02" db="EMBL/GenBank/DDBJ databases">
        <authorList>
            <consortium name="Pathogen Informatics"/>
        </authorList>
    </citation>
    <scope>NUCLEOTIDE SEQUENCE [LARGE SCALE GENOMIC DNA]</scope>
    <source>
        <strain evidence="3 5">FX230</strain>
        <strain evidence="2 4">LSS100</strain>
    </source>
</reference>
<name>A0A0Z9APM5_STRSU</name>
<evidence type="ECO:0000313" key="3">
    <source>
        <dbReference type="EMBL" id="CZA72358.1"/>
    </source>
</evidence>
<evidence type="ECO:0000313" key="4">
    <source>
        <dbReference type="Proteomes" id="UP000072003"/>
    </source>
</evidence>
<evidence type="ECO:0000313" key="5">
    <source>
        <dbReference type="Proteomes" id="UP000075081"/>
    </source>
</evidence>
<proteinExistence type="predicted"/>
<gene>
    <name evidence="2" type="ORF">ERS132462_00356</name>
    <name evidence="3" type="ORF">ERS156295_00138</name>
</gene>
<accession>A0A0Z9APM5</accession>
<sequence>MKQNYLIANITIVLILLISILKDIPPIIVIK</sequence>
<dbReference type="Proteomes" id="UP000075081">
    <property type="component" value="Unassembled WGS sequence"/>
</dbReference>
<dbReference type="AlphaFoldDB" id="A0A0Z9APM5"/>
<keyword evidence="1" id="KW-0472">Membrane</keyword>
<dbReference type="EMBL" id="FISW01000001">
    <property type="protein sequence ID" value="CZA72358.1"/>
    <property type="molecule type" value="Genomic_DNA"/>
</dbReference>
<evidence type="ECO:0000313" key="2">
    <source>
        <dbReference type="EMBL" id="CYT89377.1"/>
    </source>
</evidence>